<accession>A0AAW0F8S1</accession>
<name>A0AAW0F8S1_9APHY</name>
<gene>
    <name evidence="2" type="ORF">QCA50_019847</name>
</gene>
<evidence type="ECO:0000256" key="1">
    <source>
        <dbReference type="SAM" id="MobiDB-lite"/>
    </source>
</evidence>
<organism evidence="2 3">
    <name type="scientific">Cerrena zonata</name>
    <dbReference type="NCBI Taxonomy" id="2478898"/>
    <lineage>
        <taxon>Eukaryota</taxon>
        <taxon>Fungi</taxon>
        <taxon>Dikarya</taxon>
        <taxon>Basidiomycota</taxon>
        <taxon>Agaricomycotina</taxon>
        <taxon>Agaricomycetes</taxon>
        <taxon>Polyporales</taxon>
        <taxon>Cerrenaceae</taxon>
        <taxon>Cerrena</taxon>
    </lineage>
</organism>
<dbReference type="EMBL" id="JASBNA010000094">
    <property type="protein sequence ID" value="KAK7677138.1"/>
    <property type="molecule type" value="Genomic_DNA"/>
</dbReference>
<protein>
    <submittedName>
        <fullName evidence="2">Uncharacterized protein</fullName>
    </submittedName>
</protein>
<feature type="compositionally biased region" description="Basic and acidic residues" evidence="1">
    <location>
        <begin position="108"/>
        <end position="126"/>
    </location>
</feature>
<dbReference type="Proteomes" id="UP001385951">
    <property type="component" value="Unassembled WGS sequence"/>
</dbReference>
<keyword evidence="3" id="KW-1185">Reference proteome</keyword>
<feature type="region of interest" description="Disordered" evidence="1">
    <location>
        <begin position="33"/>
        <end position="57"/>
    </location>
</feature>
<evidence type="ECO:0000313" key="2">
    <source>
        <dbReference type="EMBL" id="KAK7677138.1"/>
    </source>
</evidence>
<feature type="compositionally biased region" description="Low complexity" evidence="1">
    <location>
        <begin position="95"/>
        <end position="107"/>
    </location>
</feature>
<feature type="region of interest" description="Disordered" evidence="1">
    <location>
        <begin position="85"/>
        <end position="136"/>
    </location>
</feature>
<evidence type="ECO:0000313" key="3">
    <source>
        <dbReference type="Proteomes" id="UP001385951"/>
    </source>
</evidence>
<proteinExistence type="predicted"/>
<feature type="compositionally biased region" description="Basic and acidic residues" evidence="1">
    <location>
        <begin position="41"/>
        <end position="57"/>
    </location>
</feature>
<dbReference type="AlphaFoldDB" id="A0AAW0F8S1"/>
<comment type="caution">
    <text evidence="2">The sequence shown here is derived from an EMBL/GenBank/DDBJ whole genome shotgun (WGS) entry which is preliminary data.</text>
</comment>
<sequence length="180" mass="20979">MVPPTRPRPHTIDFSRGYGYDYSSVIDIGPHTMSPTSTTFADRDDAATLTDEKEERDMERHRLRRARAAGKFFSWCTVDGVGPIIVERDNTPSTSQASSRRASQQSQESREREKEREKEMQRARKEEKRRRRASYDVRGVREPGTRFAFAVKVIERIKWIARRTRSPRTPELPIQDPIMI</sequence>
<reference evidence="2 3" key="1">
    <citation type="submission" date="2022-09" db="EMBL/GenBank/DDBJ databases">
        <authorList>
            <person name="Palmer J.M."/>
        </authorList>
    </citation>
    <scope>NUCLEOTIDE SEQUENCE [LARGE SCALE GENOMIC DNA]</scope>
    <source>
        <strain evidence="2 3">DSM 7382</strain>
    </source>
</reference>